<dbReference type="Gramene" id="PUZ77125">
    <property type="protein sequence ID" value="PUZ77125"/>
    <property type="gene ID" value="GQ55_1G345800"/>
</dbReference>
<name>A0A2T7FAL8_9POAL</name>
<dbReference type="AlphaFoldDB" id="A0A2T7FAL8"/>
<organism evidence="1 2">
    <name type="scientific">Panicum hallii var. hallii</name>
    <dbReference type="NCBI Taxonomy" id="1504633"/>
    <lineage>
        <taxon>Eukaryota</taxon>
        <taxon>Viridiplantae</taxon>
        <taxon>Streptophyta</taxon>
        <taxon>Embryophyta</taxon>
        <taxon>Tracheophyta</taxon>
        <taxon>Spermatophyta</taxon>
        <taxon>Magnoliopsida</taxon>
        <taxon>Liliopsida</taxon>
        <taxon>Poales</taxon>
        <taxon>Poaceae</taxon>
        <taxon>PACMAD clade</taxon>
        <taxon>Panicoideae</taxon>
        <taxon>Panicodae</taxon>
        <taxon>Paniceae</taxon>
        <taxon>Panicinae</taxon>
        <taxon>Panicum</taxon>
        <taxon>Panicum sect. Panicum</taxon>
    </lineage>
</organism>
<gene>
    <name evidence="1" type="ORF">GQ55_1G345800</name>
</gene>
<keyword evidence="2" id="KW-1185">Reference proteome</keyword>
<dbReference type="Proteomes" id="UP000244336">
    <property type="component" value="Chromosome 1"/>
</dbReference>
<proteinExistence type="predicted"/>
<protein>
    <submittedName>
        <fullName evidence="1">Uncharacterized protein</fullName>
    </submittedName>
</protein>
<reference evidence="1 2" key="1">
    <citation type="submission" date="2018-04" db="EMBL/GenBank/DDBJ databases">
        <title>WGS assembly of Panicum hallii var. hallii HAL2.</title>
        <authorList>
            <person name="Lovell J."/>
            <person name="Jenkins J."/>
            <person name="Lowry D."/>
            <person name="Mamidi S."/>
            <person name="Sreedasyam A."/>
            <person name="Weng X."/>
            <person name="Barry K."/>
            <person name="Bonette J."/>
            <person name="Campitelli B."/>
            <person name="Daum C."/>
            <person name="Gordon S."/>
            <person name="Gould B."/>
            <person name="Lipzen A."/>
            <person name="MacQueen A."/>
            <person name="Palacio-Mejia J."/>
            <person name="Plott C."/>
            <person name="Shakirov E."/>
            <person name="Shu S."/>
            <person name="Yoshinaga Y."/>
            <person name="Zane M."/>
            <person name="Rokhsar D."/>
            <person name="Grimwood J."/>
            <person name="Schmutz J."/>
            <person name="Juenger T."/>
        </authorList>
    </citation>
    <scope>NUCLEOTIDE SEQUENCE [LARGE SCALE GENOMIC DNA]</scope>
    <source>
        <strain evidence="2">cv. HAL2</strain>
    </source>
</reference>
<evidence type="ECO:0000313" key="1">
    <source>
        <dbReference type="EMBL" id="PUZ77125.1"/>
    </source>
</evidence>
<evidence type="ECO:0000313" key="2">
    <source>
        <dbReference type="Proteomes" id="UP000244336"/>
    </source>
</evidence>
<dbReference type="EMBL" id="CM009749">
    <property type="protein sequence ID" value="PUZ77125.1"/>
    <property type="molecule type" value="Genomic_DNA"/>
</dbReference>
<sequence>MSSGGSQQSASLRNKLYVCSGLGLHEQLIRRWQCRPRGARRIELEGHGWFASCTYLSFPDPSPVSRGMFLARARGWRSLSVPGLQTVCQLSTPAEVKRMARNCVHNGPDHRRLNEVLPV</sequence>
<accession>A0A2T7FAL8</accession>